<keyword evidence="3" id="KW-1185">Reference proteome</keyword>
<feature type="region of interest" description="Disordered" evidence="1">
    <location>
        <begin position="170"/>
        <end position="192"/>
    </location>
</feature>
<sequence length="192" mass="22122">MAQPIDGKLSEELGEITLSIGNINLKSANDLTLNSKKITLNIEKKKEYIRDEGTLKFSLLQGLEDDEQALFDEYESLWHYGNTLYQNTKSSDIYQVEKSGQISFESDKLTNKIGRKETGREETGGEKDGSINDRKDDKFKKRKIIEIQSEKTKDTIHEAYKTKRIRKFSPTHKISQNDTIKLENEDFTLPEP</sequence>
<reference evidence="2 3" key="1">
    <citation type="submission" date="2017-10" db="EMBL/GenBank/DDBJ databases">
        <title>Development of genomic resources for the powdery mildew, Erysiphe pulchra.</title>
        <authorList>
            <person name="Wadl P.A."/>
            <person name="Mack B.M."/>
            <person name="Moore G."/>
            <person name="Beltz S.B."/>
        </authorList>
    </citation>
    <scope>NUCLEOTIDE SEQUENCE [LARGE SCALE GENOMIC DNA]</scope>
    <source>
        <strain evidence="2">Cflorida</strain>
    </source>
</reference>
<gene>
    <name evidence="2" type="ORF">EPUL_005747</name>
</gene>
<evidence type="ECO:0000313" key="3">
    <source>
        <dbReference type="Proteomes" id="UP000237438"/>
    </source>
</evidence>
<dbReference type="Proteomes" id="UP000237438">
    <property type="component" value="Unassembled WGS sequence"/>
</dbReference>
<feature type="non-terminal residue" evidence="2">
    <location>
        <position position="192"/>
    </location>
</feature>
<name>A0A2S4PIG5_9PEZI</name>
<protein>
    <submittedName>
        <fullName evidence="2">Uncharacterized protein</fullName>
    </submittedName>
</protein>
<accession>A0A2S4PIG5</accession>
<dbReference type="AlphaFoldDB" id="A0A2S4PIG5"/>
<evidence type="ECO:0000313" key="2">
    <source>
        <dbReference type="EMBL" id="POS81836.1"/>
    </source>
</evidence>
<proteinExistence type="predicted"/>
<evidence type="ECO:0000256" key="1">
    <source>
        <dbReference type="SAM" id="MobiDB-lite"/>
    </source>
</evidence>
<feature type="region of interest" description="Disordered" evidence="1">
    <location>
        <begin position="111"/>
        <end position="135"/>
    </location>
</feature>
<organism evidence="2 3">
    <name type="scientific">Erysiphe pulchra</name>
    <dbReference type="NCBI Taxonomy" id="225359"/>
    <lineage>
        <taxon>Eukaryota</taxon>
        <taxon>Fungi</taxon>
        <taxon>Dikarya</taxon>
        <taxon>Ascomycota</taxon>
        <taxon>Pezizomycotina</taxon>
        <taxon>Leotiomycetes</taxon>
        <taxon>Erysiphales</taxon>
        <taxon>Erysiphaceae</taxon>
        <taxon>Erysiphe</taxon>
    </lineage>
</organism>
<comment type="caution">
    <text evidence="2">The sequence shown here is derived from an EMBL/GenBank/DDBJ whole genome shotgun (WGS) entry which is preliminary data.</text>
</comment>
<dbReference type="EMBL" id="PEDP01007014">
    <property type="protein sequence ID" value="POS81836.1"/>
    <property type="molecule type" value="Genomic_DNA"/>
</dbReference>